<sequence>MRAEERIAIVTGAAMGIGYAIAEALGRAGHEVVLLDIQRAALDEAVARLNAAGIRARGIELDLAKDEQIAQLPQRLGDAWERVAILVNNAGISPKRNGKRVETIDVSLDEWDLVLKVNITAPFRLSQLVLPGMVKNRWGRIVNISSKGGRSPGGVAAIHYVTTKSGMLGFTRSLAKDFAPHGITVNALAPGRIETPMTSGSAPEVQARMVASIPVGRMGKPEEVGALAAFLASDAAGFITGATIDINGGAVMI</sequence>
<dbReference type="NCBIfam" id="NF009466">
    <property type="entry name" value="PRK12826.1-2"/>
    <property type="match status" value="1"/>
</dbReference>
<dbReference type="PROSITE" id="PS00061">
    <property type="entry name" value="ADH_SHORT"/>
    <property type="match status" value="1"/>
</dbReference>
<organism evidence="3 4">
    <name type="scientific">Cupriavidus gilardii J11</name>
    <dbReference type="NCBI Taxonomy" id="936133"/>
    <lineage>
        <taxon>Bacteria</taxon>
        <taxon>Pseudomonadati</taxon>
        <taxon>Pseudomonadota</taxon>
        <taxon>Betaproteobacteria</taxon>
        <taxon>Burkholderiales</taxon>
        <taxon>Burkholderiaceae</taxon>
        <taxon>Cupriavidus</taxon>
    </lineage>
</organism>
<comment type="caution">
    <text evidence="3">The sequence shown here is derived from an EMBL/GenBank/DDBJ whole genome shotgun (WGS) entry which is preliminary data.</text>
</comment>
<evidence type="ECO:0000313" key="3">
    <source>
        <dbReference type="EMBL" id="TWG87445.1"/>
    </source>
</evidence>
<dbReference type="OrthoDB" id="8888385at2"/>
<dbReference type="InterPro" id="IPR036291">
    <property type="entry name" value="NAD(P)-bd_dom_sf"/>
</dbReference>
<accession>A0A562BQ81</accession>
<dbReference type="InterPro" id="IPR020904">
    <property type="entry name" value="Sc_DH/Rdtase_CS"/>
</dbReference>
<evidence type="ECO:0000256" key="2">
    <source>
        <dbReference type="ARBA" id="ARBA00023002"/>
    </source>
</evidence>
<dbReference type="PANTHER" id="PTHR42879">
    <property type="entry name" value="3-OXOACYL-(ACYL-CARRIER-PROTEIN) REDUCTASE"/>
    <property type="match status" value="1"/>
</dbReference>
<dbReference type="Proteomes" id="UP000318141">
    <property type="component" value="Unassembled WGS sequence"/>
</dbReference>
<dbReference type="Gene3D" id="3.40.50.720">
    <property type="entry name" value="NAD(P)-binding Rossmann-like Domain"/>
    <property type="match status" value="1"/>
</dbReference>
<keyword evidence="2" id="KW-0560">Oxidoreductase</keyword>
<dbReference type="Pfam" id="PF13561">
    <property type="entry name" value="adh_short_C2"/>
    <property type="match status" value="1"/>
</dbReference>
<dbReference type="SUPFAM" id="SSF51735">
    <property type="entry name" value="NAD(P)-binding Rossmann-fold domains"/>
    <property type="match status" value="1"/>
</dbReference>
<dbReference type="GO" id="GO:0032787">
    <property type="term" value="P:monocarboxylic acid metabolic process"/>
    <property type="evidence" value="ECO:0007669"/>
    <property type="project" value="UniProtKB-ARBA"/>
</dbReference>
<dbReference type="InterPro" id="IPR050259">
    <property type="entry name" value="SDR"/>
</dbReference>
<dbReference type="PANTHER" id="PTHR42879:SF2">
    <property type="entry name" value="3-OXOACYL-[ACYL-CARRIER-PROTEIN] REDUCTASE FABG"/>
    <property type="match status" value="1"/>
</dbReference>
<dbReference type="AlphaFoldDB" id="A0A562BQ81"/>
<dbReference type="PRINTS" id="PR00080">
    <property type="entry name" value="SDRFAMILY"/>
</dbReference>
<name>A0A562BQ81_9BURK</name>
<gene>
    <name evidence="3" type="ORF">L602_001700000370</name>
</gene>
<dbReference type="FunFam" id="3.40.50.720:FF:000173">
    <property type="entry name" value="3-oxoacyl-[acyl-carrier protein] reductase"/>
    <property type="match status" value="1"/>
</dbReference>
<keyword evidence="4" id="KW-1185">Reference proteome</keyword>
<reference evidence="3 4" key="1">
    <citation type="submission" date="2019-07" db="EMBL/GenBank/DDBJ databases">
        <title>Genome sequencing of lignin-degrading bacterial isolates.</title>
        <authorList>
            <person name="Gladden J."/>
        </authorList>
    </citation>
    <scope>NUCLEOTIDE SEQUENCE [LARGE SCALE GENOMIC DNA]</scope>
    <source>
        <strain evidence="3 4">J11</strain>
    </source>
</reference>
<comment type="similarity">
    <text evidence="1">Belongs to the short-chain dehydrogenases/reductases (SDR) family.</text>
</comment>
<protein>
    <submittedName>
        <fullName evidence="3">3-oxoacyl-[acyl-carrier protein] reductase</fullName>
    </submittedName>
</protein>
<evidence type="ECO:0000256" key="1">
    <source>
        <dbReference type="ARBA" id="ARBA00006484"/>
    </source>
</evidence>
<dbReference type="PRINTS" id="PR00081">
    <property type="entry name" value="GDHRDH"/>
</dbReference>
<proteinExistence type="inferred from homology"/>
<evidence type="ECO:0000313" key="4">
    <source>
        <dbReference type="Proteomes" id="UP000318141"/>
    </source>
</evidence>
<dbReference type="InterPro" id="IPR002347">
    <property type="entry name" value="SDR_fam"/>
</dbReference>
<dbReference type="GO" id="GO:0016491">
    <property type="term" value="F:oxidoreductase activity"/>
    <property type="evidence" value="ECO:0007669"/>
    <property type="project" value="UniProtKB-KW"/>
</dbReference>
<dbReference type="EMBL" id="VLJN01000009">
    <property type="protein sequence ID" value="TWG87445.1"/>
    <property type="molecule type" value="Genomic_DNA"/>
</dbReference>